<dbReference type="PANTHER" id="PTHR43344:SF13">
    <property type="entry name" value="PHOSPHATASE RV3661-RELATED"/>
    <property type="match status" value="1"/>
</dbReference>
<protein>
    <submittedName>
        <fullName evidence="4">Haloacid dehalogenase</fullName>
    </submittedName>
</protein>
<dbReference type="Proteomes" id="UP001374893">
    <property type="component" value="Chromosome"/>
</dbReference>
<dbReference type="PANTHER" id="PTHR43344">
    <property type="entry name" value="PHOSPHOSERINE PHOSPHATASE"/>
    <property type="match status" value="1"/>
</dbReference>
<sequence length="244" mass="27742">MTEENREKFQRGLALFDFDGTLIPWDTQVIFANCVLKREPLRRSYLALFALFAPLYKILGDEGLKRVFLSYLWRVERPQLEEWVRGWVAEWVPDRCYAAVVEKLEAHKAAGHLTVLASASPEFYVREVGRVLGFDLALGTVVEQDGPMRLFPDLTNHKGEQKVRRLSEIIGTPGMRGWAGSHGYTDSTADLPMMLACQQGTVVNPSERLTAIAEDRGWEILRPEVPWKGKVDKIRQILRFAAGI</sequence>
<dbReference type="RefSeq" id="WP_338685046.1">
    <property type="nucleotide sequence ID" value="NZ_AP024702.1"/>
</dbReference>
<keyword evidence="5" id="KW-1185">Reference proteome</keyword>
<evidence type="ECO:0000313" key="5">
    <source>
        <dbReference type="Proteomes" id="UP001374893"/>
    </source>
</evidence>
<dbReference type="Pfam" id="PF12710">
    <property type="entry name" value="HAD"/>
    <property type="match status" value="1"/>
</dbReference>
<dbReference type="InterPro" id="IPR036412">
    <property type="entry name" value="HAD-like_sf"/>
</dbReference>
<dbReference type="EMBL" id="AP024702">
    <property type="protein sequence ID" value="BCX48715.1"/>
    <property type="molecule type" value="Genomic_DNA"/>
</dbReference>
<dbReference type="InterPro" id="IPR006385">
    <property type="entry name" value="HAD_hydro_SerB1"/>
</dbReference>
<evidence type="ECO:0000256" key="3">
    <source>
        <dbReference type="ARBA" id="ARBA00022842"/>
    </source>
</evidence>
<dbReference type="InterPro" id="IPR050582">
    <property type="entry name" value="HAD-like_SerB"/>
</dbReference>
<keyword evidence="1" id="KW-0479">Metal-binding</keyword>
<dbReference type="Gene3D" id="1.20.1440.100">
    <property type="entry name" value="SG protein - dephosphorylation function"/>
    <property type="match status" value="1"/>
</dbReference>
<dbReference type="NCBIfam" id="TIGR01490">
    <property type="entry name" value="HAD-SF-IB-hyp1"/>
    <property type="match status" value="1"/>
</dbReference>
<dbReference type="InterPro" id="IPR023214">
    <property type="entry name" value="HAD_sf"/>
</dbReference>
<evidence type="ECO:0000256" key="2">
    <source>
        <dbReference type="ARBA" id="ARBA00022801"/>
    </source>
</evidence>
<reference evidence="4 5" key="1">
    <citation type="submission" date="2021-06" db="EMBL/GenBank/DDBJ databases">
        <title>Complete genome of Haloferula helveola possessing various polysaccharide degrading enzymes.</title>
        <authorList>
            <person name="Takami H."/>
            <person name="Huang C."/>
            <person name="Hamasaki K."/>
        </authorList>
    </citation>
    <scope>NUCLEOTIDE SEQUENCE [LARGE SCALE GENOMIC DNA]</scope>
    <source>
        <strain evidence="4 5">CN-1</strain>
    </source>
</reference>
<name>A0ABM7RNC3_9BACT</name>
<dbReference type="Gene3D" id="3.40.50.1000">
    <property type="entry name" value="HAD superfamily/HAD-like"/>
    <property type="match status" value="1"/>
</dbReference>
<keyword evidence="2" id="KW-0378">Hydrolase</keyword>
<organism evidence="4 5">
    <name type="scientific">Haloferula helveola</name>
    <dbReference type="NCBI Taxonomy" id="490095"/>
    <lineage>
        <taxon>Bacteria</taxon>
        <taxon>Pseudomonadati</taxon>
        <taxon>Verrucomicrobiota</taxon>
        <taxon>Verrucomicrobiia</taxon>
        <taxon>Verrucomicrobiales</taxon>
        <taxon>Verrucomicrobiaceae</taxon>
        <taxon>Haloferula</taxon>
    </lineage>
</organism>
<dbReference type="SUPFAM" id="SSF56784">
    <property type="entry name" value="HAD-like"/>
    <property type="match status" value="1"/>
</dbReference>
<proteinExistence type="predicted"/>
<accession>A0ABM7RNC3</accession>
<keyword evidence="3" id="KW-0460">Magnesium</keyword>
<evidence type="ECO:0000313" key="4">
    <source>
        <dbReference type="EMBL" id="BCX48715.1"/>
    </source>
</evidence>
<evidence type="ECO:0000256" key="1">
    <source>
        <dbReference type="ARBA" id="ARBA00022723"/>
    </source>
</evidence>
<dbReference type="NCBIfam" id="TIGR01488">
    <property type="entry name" value="HAD-SF-IB"/>
    <property type="match status" value="1"/>
</dbReference>
<gene>
    <name evidence="4" type="ORF">HAHE_26230</name>
</gene>